<dbReference type="Gene3D" id="2.10.109.10">
    <property type="entry name" value="Umud Fragment, subunit A"/>
    <property type="match status" value="1"/>
</dbReference>
<dbReference type="InterPro" id="IPR015927">
    <property type="entry name" value="Peptidase_S24_S26A/B/C"/>
</dbReference>
<evidence type="ECO:0000256" key="1">
    <source>
        <dbReference type="ARBA" id="ARBA00023015"/>
    </source>
</evidence>
<keyword evidence="1" id="KW-0805">Transcription regulation</keyword>
<dbReference type="InterPro" id="IPR001387">
    <property type="entry name" value="Cro/C1-type_HTH"/>
</dbReference>
<evidence type="ECO:0000256" key="2">
    <source>
        <dbReference type="ARBA" id="ARBA00023125"/>
    </source>
</evidence>
<sequence length="353" mass="38667">MVHAKSGTFTTMVEYRDRLAAAMKAASISASKLAEGLDTSYQAVKKVIDGKSQAFNAANNAQAAKILGVSSDWLALGGPDMHAGASPAATTEPWPFPSVPESLVRALPEDLTKQLEGALLLALGQMGVKTKGPSKSSAPTGKAGELVDMDLAADEFPMRLREAMPWEVDAARPAAKRAPLQISTQPDVHIADAGYSANDHEFMPVPELDVRLAAGRLGIENYEETQIGEILLRKSFLMSFGLPVDRMRIVYGDGDSMEPVIRNRAPMLFFEDRITDKTQINPLTIYAINRSGKMLVKCLARDRSNNWLMRSLNPRYPDAPMNDDEGGDVRIIGRILWSPYDLRNGVDRRLISR</sequence>
<dbReference type="EMBL" id="CP065997">
    <property type="protein sequence ID" value="QQB32807.1"/>
    <property type="molecule type" value="Genomic_DNA"/>
</dbReference>
<dbReference type="AlphaFoldDB" id="A0A7T4AZ99"/>
<dbReference type="Gene3D" id="1.10.260.40">
    <property type="entry name" value="lambda repressor-like DNA-binding domains"/>
    <property type="match status" value="1"/>
</dbReference>
<dbReference type="SUPFAM" id="SSF51306">
    <property type="entry name" value="LexA/Signal peptidase"/>
    <property type="match status" value="1"/>
</dbReference>
<dbReference type="Proteomes" id="UP000595231">
    <property type="component" value="Chromosome"/>
</dbReference>
<dbReference type="PROSITE" id="PS50943">
    <property type="entry name" value="HTH_CROC1"/>
    <property type="match status" value="1"/>
</dbReference>
<dbReference type="InterPro" id="IPR036286">
    <property type="entry name" value="LexA/Signal_pep-like_sf"/>
</dbReference>
<dbReference type="GO" id="GO:0003677">
    <property type="term" value="F:DNA binding"/>
    <property type="evidence" value="ECO:0007669"/>
    <property type="project" value="UniProtKB-KW"/>
</dbReference>
<dbReference type="RefSeq" id="WP_198483306.1">
    <property type="nucleotide sequence ID" value="NZ_CP065997.1"/>
</dbReference>
<dbReference type="SMART" id="SM00530">
    <property type="entry name" value="HTH_XRE"/>
    <property type="match status" value="1"/>
</dbReference>
<reference evidence="5 6" key="1">
    <citation type="submission" date="2020-12" db="EMBL/GenBank/DDBJ databases">
        <title>FDA dAtabase for Regulatory Grade micrObial Sequences (FDA-ARGOS): Supporting development and validation of Infectious Disease Dx tests.</title>
        <authorList>
            <person name="Sproer C."/>
            <person name="Gronow S."/>
            <person name="Severitt S."/>
            <person name="Schroder I."/>
            <person name="Tallon L."/>
            <person name="Sadzewicz L."/>
            <person name="Zhao X."/>
            <person name="Boylan J."/>
            <person name="Ott S."/>
            <person name="Bowen H."/>
            <person name="Vavikolanu K."/>
            <person name="Mehta A."/>
            <person name="Aluvathingal J."/>
            <person name="Nadendla S."/>
            <person name="Lowell S."/>
            <person name="Myers T."/>
            <person name="Yan Y."/>
            <person name="Sichtig H."/>
        </authorList>
    </citation>
    <scope>NUCLEOTIDE SEQUENCE [LARGE SCALE GENOMIC DNA]</scope>
    <source>
        <strain evidence="5 6">FDAARGOS_1050</strain>
    </source>
</reference>
<organism evidence="5 6">
    <name type="scientific">Achromobacter deleyi</name>
    <dbReference type="NCBI Taxonomy" id="1353891"/>
    <lineage>
        <taxon>Bacteria</taxon>
        <taxon>Pseudomonadati</taxon>
        <taxon>Pseudomonadota</taxon>
        <taxon>Betaproteobacteria</taxon>
        <taxon>Burkholderiales</taxon>
        <taxon>Alcaligenaceae</taxon>
        <taxon>Achromobacter</taxon>
    </lineage>
</organism>
<evidence type="ECO:0000313" key="6">
    <source>
        <dbReference type="Proteomes" id="UP000595231"/>
    </source>
</evidence>
<keyword evidence="3" id="KW-0804">Transcription</keyword>
<evidence type="ECO:0000259" key="4">
    <source>
        <dbReference type="PROSITE" id="PS50943"/>
    </source>
</evidence>
<protein>
    <submittedName>
        <fullName evidence="5">S24 family peptidase</fullName>
    </submittedName>
</protein>
<keyword evidence="2" id="KW-0238">DNA-binding</keyword>
<accession>A0A7T4AZ99</accession>
<dbReference type="InterPro" id="IPR010982">
    <property type="entry name" value="Lambda_DNA-bd_dom_sf"/>
</dbReference>
<dbReference type="PANTHER" id="PTHR40661:SF3">
    <property type="entry name" value="FELS-1 PROPHAGE TRANSCRIPTIONAL REGULATOR"/>
    <property type="match status" value="1"/>
</dbReference>
<name>A0A7T4AZ99_9BURK</name>
<dbReference type="CDD" id="cd06529">
    <property type="entry name" value="S24_LexA-like"/>
    <property type="match status" value="1"/>
</dbReference>
<dbReference type="Pfam" id="PF00717">
    <property type="entry name" value="Peptidase_S24"/>
    <property type="match status" value="1"/>
</dbReference>
<dbReference type="SUPFAM" id="SSF47413">
    <property type="entry name" value="lambda repressor-like DNA-binding domains"/>
    <property type="match status" value="1"/>
</dbReference>
<feature type="domain" description="HTH cro/C1-type" evidence="4">
    <location>
        <begin position="19"/>
        <end position="74"/>
    </location>
</feature>
<dbReference type="InterPro" id="IPR039418">
    <property type="entry name" value="LexA-like"/>
</dbReference>
<gene>
    <name evidence="5" type="ORF">I6I07_19365</name>
</gene>
<dbReference type="PANTHER" id="PTHR40661">
    <property type="match status" value="1"/>
</dbReference>
<proteinExistence type="predicted"/>
<evidence type="ECO:0000256" key="3">
    <source>
        <dbReference type="ARBA" id="ARBA00023163"/>
    </source>
</evidence>
<evidence type="ECO:0000313" key="5">
    <source>
        <dbReference type="EMBL" id="QQB32807.1"/>
    </source>
</evidence>